<organism evidence="5 6">
    <name type="scientific">Plantactinospora solaniradicis</name>
    <dbReference type="NCBI Taxonomy" id="1723736"/>
    <lineage>
        <taxon>Bacteria</taxon>
        <taxon>Bacillati</taxon>
        <taxon>Actinomycetota</taxon>
        <taxon>Actinomycetes</taxon>
        <taxon>Micromonosporales</taxon>
        <taxon>Micromonosporaceae</taxon>
        <taxon>Plantactinospora</taxon>
    </lineage>
</organism>
<name>A0ABW1K863_9ACTN</name>
<dbReference type="Pfam" id="PF00132">
    <property type="entry name" value="Hexapep"/>
    <property type="match status" value="1"/>
</dbReference>
<comment type="caution">
    <text evidence="5">The sequence shown here is derived from an EMBL/GenBank/DDBJ whole genome shotgun (WGS) entry which is preliminary data.</text>
</comment>
<keyword evidence="6" id="KW-1185">Reference proteome</keyword>
<evidence type="ECO:0000313" key="6">
    <source>
        <dbReference type="Proteomes" id="UP001596203"/>
    </source>
</evidence>
<evidence type="ECO:0000313" key="5">
    <source>
        <dbReference type="EMBL" id="MFC6017660.1"/>
    </source>
</evidence>
<dbReference type="Gene3D" id="2.160.10.10">
    <property type="entry name" value="Hexapeptide repeat proteins"/>
    <property type="match status" value="1"/>
</dbReference>
<comment type="similarity">
    <text evidence="2">In the N-terminal section; belongs to the N-acetylglucosamine-1-phosphate uridyltransferase family.</text>
</comment>
<reference evidence="6" key="1">
    <citation type="journal article" date="2019" name="Int. J. Syst. Evol. Microbiol.">
        <title>The Global Catalogue of Microorganisms (GCM) 10K type strain sequencing project: providing services to taxonomists for standard genome sequencing and annotation.</title>
        <authorList>
            <consortium name="The Broad Institute Genomics Platform"/>
            <consortium name="The Broad Institute Genome Sequencing Center for Infectious Disease"/>
            <person name="Wu L."/>
            <person name="Ma J."/>
        </authorList>
    </citation>
    <scope>NUCLEOTIDE SEQUENCE [LARGE SCALE GENOMIC DNA]</scope>
    <source>
        <strain evidence="6">ZS-35-S2</strain>
    </source>
</reference>
<evidence type="ECO:0000256" key="4">
    <source>
        <dbReference type="ARBA" id="ARBA00023315"/>
    </source>
</evidence>
<keyword evidence="4" id="KW-0012">Acyltransferase</keyword>
<protein>
    <recommendedName>
        <fullName evidence="7">Glucose-1-phosphate thymidylyltransferase</fullName>
    </recommendedName>
</protein>
<proteinExistence type="inferred from homology"/>
<dbReference type="EMBL" id="JBHSPR010000010">
    <property type="protein sequence ID" value="MFC6017660.1"/>
    <property type="molecule type" value="Genomic_DNA"/>
</dbReference>
<dbReference type="InterPro" id="IPR050065">
    <property type="entry name" value="GlmU-like"/>
</dbReference>
<dbReference type="PANTHER" id="PTHR43584:SF8">
    <property type="entry name" value="N-ACETYLMURAMATE ALPHA-1-PHOSPHATE URIDYLYLTRANSFERASE"/>
    <property type="match status" value="1"/>
</dbReference>
<dbReference type="SUPFAM" id="SSF51161">
    <property type="entry name" value="Trimeric LpxA-like enzymes"/>
    <property type="match status" value="1"/>
</dbReference>
<evidence type="ECO:0000256" key="1">
    <source>
        <dbReference type="ARBA" id="ARBA00007707"/>
    </source>
</evidence>
<dbReference type="Proteomes" id="UP001596203">
    <property type="component" value="Unassembled WGS sequence"/>
</dbReference>
<dbReference type="InterPro" id="IPR001451">
    <property type="entry name" value="Hexapep"/>
</dbReference>
<sequence length="237" mass="25176">MFRPEDFFDLSRPDVRAAFGSVDTVWEVLARLPTLTSEMLAGKRIIKGEVMPGAVIDDGPVFIGAGACLEPGAYVKGPAWIGPGVTIRHGAYVREHCILLEGSVLGHASEVKGSLFLPEAKAPHFAYVGDSVLGQRVNLGAGTKISNLPVTSGVDANGRRRTIVVPLDGRMVDTGLRKFGAVLGDDVQIGCNAVLNPGTLIGPRSMVYPAAVLGKGYYPQDLMIKLRQSTETAPLRP</sequence>
<accession>A0ABW1K863</accession>
<dbReference type="RefSeq" id="WP_377422085.1">
    <property type="nucleotide sequence ID" value="NZ_JBHSPR010000010.1"/>
</dbReference>
<dbReference type="PANTHER" id="PTHR43584">
    <property type="entry name" value="NUCLEOTIDYL TRANSFERASE"/>
    <property type="match status" value="1"/>
</dbReference>
<gene>
    <name evidence="5" type="ORF">ACFP2T_15770</name>
</gene>
<evidence type="ECO:0000256" key="3">
    <source>
        <dbReference type="ARBA" id="ARBA00022679"/>
    </source>
</evidence>
<keyword evidence="3" id="KW-0808">Transferase</keyword>
<evidence type="ECO:0000256" key="2">
    <source>
        <dbReference type="ARBA" id="ARBA00007947"/>
    </source>
</evidence>
<dbReference type="InterPro" id="IPR011004">
    <property type="entry name" value="Trimer_LpxA-like_sf"/>
</dbReference>
<comment type="similarity">
    <text evidence="1">In the C-terminal section; belongs to the transferase hexapeptide repeat family.</text>
</comment>
<evidence type="ECO:0008006" key="7">
    <source>
        <dbReference type="Google" id="ProtNLM"/>
    </source>
</evidence>